<proteinExistence type="predicted"/>
<organism evidence="1">
    <name type="scientific">viral metagenome</name>
    <dbReference type="NCBI Taxonomy" id="1070528"/>
    <lineage>
        <taxon>unclassified sequences</taxon>
        <taxon>metagenomes</taxon>
        <taxon>organismal metagenomes</taxon>
    </lineage>
</organism>
<evidence type="ECO:0000313" key="1">
    <source>
        <dbReference type="EMBL" id="QHT88797.1"/>
    </source>
</evidence>
<dbReference type="AlphaFoldDB" id="A0A6C0I8V2"/>
<reference evidence="1" key="1">
    <citation type="journal article" date="2020" name="Nature">
        <title>Giant virus diversity and host interactions through global metagenomics.</title>
        <authorList>
            <person name="Schulz F."/>
            <person name="Roux S."/>
            <person name="Paez-Espino D."/>
            <person name="Jungbluth S."/>
            <person name="Walsh D.A."/>
            <person name="Denef V.J."/>
            <person name="McMahon K.D."/>
            <person name="Konstantinidis K.T."/>
            <person name="Eloe-Fadrosh E.A."/>
            <person name="Kyrpides N.C."/>
            <person name="Woyke T."/>
        </authorList>
    </citation>
    <scope>NUCLEOTIDE SEQUENCE</scope>
    <source>
        <strain evidence="1">GVMAG-M-3300023184-51</strain>
    </source>
</reference>
<protein>
    <submittedName>
        <fullName evidence="1">Uncharacterized protein</fullName>
    </submittedName>
</protein>
<dbReference type="EMBL" id="MN740123">
    <property type="protein sequence ID" value="QHT88797.1"/>
    <property type="molecule type" value="Genomic_DNA"/>
</dbReference>
<name>A0A6C0I8V2_9ZZZZ</name>
<sequence>MSHSSFGSGSTSNGQFWFGGSTFPGFLYKKNVGVGGRRSTKMAAGGNITCNQPTDLWNKYTPGAGVGASSVASRRAKLRLATSCSRSQTCGKFYVELGQNQIRPSQFTTYNSNFTY</sequence>
<accession>A0A6C0I8V2</accession>